<protein>
    <submittedName>
        <fullName evidence="1">Uncharacterized protein</fullName>
    </submittedName>
</protein>
<gene>
    <name evidence="1" type="ORF">SAMN05216184_108143</name>
</gene>
<dbReference type="Proteomes" id="UP000250222">
    <property type="component" value="Unassembled WGS sequence"/>
</dbReference>
<keyword evidence="2" id="KW-1185">Reference proteome</keyword>
<evidence type="ECO:0000313" key="1">
    <source>
        <dbReference type="EMBL" id="SSA43379.1"/>
    </source>
</evidence>
<organism evidence="1 2">
    <name type="scientific">Georgenia satyanarayanai</name>
    <dbReference type="NCBI Taxonomy" id="860221"/>
    <lineage>
        <taxon>Bacteria</taxon>
        <taxon>Bacillati</taxon>
        <taxon>Actinomycetota</taxon>
        <taxon>Actinomycetes</taxon>
        <taxon>Micrococcales</taxon>
        <taxon>Bogoriellaceae</taxon>
        <taxon>Georgenia</taxon>
    </lineage>
</organism>
<dbReference type="EMBL" id="UETB01000008">
    <property type="protein sequence ID" value="SSA43379.1"/>
    <property type="molecule type" value="Genomic_DNA"/>
</dbReference>
<evidence type="ECO:0000313" key="2">
    <source>
        <dbReference type="Proteomes" id="UP000250222"/>
    </source>
</evidence>
<accession>A0A2Y9ALW3</accession>
<name>A0A2Y9ALW3_9MICO</name>
<dbReference type="AlphaFoldDB" id="A0A2Y9ALW3"/>
<sequence length="162" mass="17787">MGFEAVEALGITVVPVATLNGDAVMVEGHPVLLVREDVDSVDRDRIVTWVVGKARESKDAEDAEDIARGLRHAEHMLKCLNNLRKRPPVFHHTDAGLISGCPDVTLPLDARTGPGTDQRTLCGMYSRDVWLRGDNPIVLDVLGEIRICRRCAASHARMKQDG</sequence>
<reference evidence="1 2" key="1">
    <citation type="submission" date="2016-10" db="EMBL/GenBank/DDBJ databases">
        <authorList>
            <person name="Cai Z."/>
        </authorList>
    </citation>
    <scope>NUCLEOTIDE SEQUENCE [LARGE SCALE GENOMIC DNA]</scope>
    <source>
        <strain evidence="1 2">CGMCC 1.10826</strain>
    </source>
</reference>
<proteinExistence type="predicted"/>